<sequence length="306" mass="33171">MVEITVPSTFARQVAECWGADGIRWLAALPETANEVLRDWDLRLDRMYPLSLNWVTRVRRADGSAAVLKMGVPEGGHIAGEAVALEFFGGHGAIAVLAHDRARGALLLEEAAPGVPARSLVPDRDEAATATLIEVIRRLHRPAPPGIPIPELAARRASFDGHLGRFPGDDPLPRHLVERAGHLLTELCATATERVVLHGDLHHDNVLTADREPWLAIDPHGVVGDPGYEIGAMLYNPDPMDDDDTVLKLVPARIEQLADGLGMPIERVVAWGFVQAVLSEVWNAEGVGKGTGRPLRLAHLLLPRLP</sequence>
<dbReference type="AlphaFoldDB" id="A0A7W7MCV3"/>
<dbReference type="Proteomes" id="UP000546162">
    <property type="component" value="Unassembled WGS sequence"/>
</dbReference>
<dbReference type="RefSeq" id="WP_185045747.1">
    <property type="nucleotide sequence ID" value="NZ_BAABFG010000005.1"/>
</dbReference>
<dbReference type="SUPFAM" id="SSF56112">
    <property type="entry name" value="Protein kinase-like (PK-like)"/>
    <property type="match status" value="1"/>
</dbReference>
<organism evidence="1 2">
    <name type="scientific">Actinoplanes octamycinicus</name>
    <dbReference type="NCBI Taxonomy" id="135948"/>
    <lineage>
        <taxon>Bacteria</taxon>
        <taxon>Bacillati</taxon>
        <taxon>Actinomycetota</taxon>
        <taxon>Actinomycetes</taxon>
        <taxon>Micromonosporales</taxon>
        <taxon>Micromonosporaceae</taxon>
        <taxon>Actinoplanes</taxon>
    </lineage>
</organism>
<dbReference type="EC" id="2.7.1.72" evidence="1"/>
<keyword evidence="1" id="KW-0808">Transferase</keyword>
<evidence type="ECO:0000313" key="1">
    <source>
        <dbReference type="EMBL" id="MBB4745503.1"/>
    </source>
</evidence>
<dbReference type="Pfam" id="PF04655">
    <property type="entry name" value="APH_6_hur"/>
    <property type="match status" value="1"/>
</dbReference>
<dbReference type="EMBL" id="JACHNB010000001">
    <property type="protein sequence ID" value="MBB4745503.1"/>
    <property type="molecule type" value="Genomic_DNA"/>
</dbReference>
<dbReference type="Gene3D" id="3.90.1200.10">
    <property type="match status" value="1"/>
</dbReference>
<keyword evidence="2" id="KW-1185">Reference proteome</keyword>
<proteinExistence type="predicted"/>
<dbReference type="GO" id="GO:0019748">
    <property type="term" value="P:secondary metabolic process"/>
    <property type="evidence" value="ECO:0007669"/>
    <property type="project" value="InterPro"/>
</dbReference>
<reference evidence="1 2" key="1">
    <citation type="submission" date="2020-08" db="EMBL/GenBank/DDBJ databases">
        <title>Sequencing the genomes of 1000 actinobacteria strains.</title>
        <authorList>
            <person name="Klenk H.-P."/>
        </authorList>
    </citation>
    <scope>NUCLEOTIDE SEQUENCE [LARGE SCALE GENOMIC DNA]</scope>
    <source>
        <strain evidence="1 2">DSM 45809</strain>
    </source>
</reference>
<keyword evidence="1" id="KW-0418">Kinase</keyword>
<dbReference type="GO" id="GO:0050300">
    <property type="term" value="F:aminoglycoside 6-kinase activity"/>
    <property type="evidence" value="ECO:0007669"/>
    <property type="project" value="UniProtKB-EC"/>
</dbReference>
<protein>
    <submittedName>
        <fullName evidence="1">Streptomycin 6-kinase</fullName>
        <ecNumber evidence="1">2.7.1.72</ecNumber>
    </submittedName>
</protein>
<dbReference type="InterPro" id="IPR006748">
    <property type="entry name" value="NH2Glyco/OHUrea_AB-resist_kin"/>
</dbReference>
<gene>
    <name evidence="1" type="ORF">BJY16_008962</name>
</gene>
<name>A0A7W7MCV3_9ACTN</name>
<evidence type="ECO:0000313" key="2">
    <source>
        <dbReference type="Proteomes" id="UP000546162"/>
    </source>
</evidence>
<dbReference type="InterPro" id="IPR011009">
    <property type="entry name" value="Kinase-like_dom_sf"/>
</dbReference>
<comment type="caution">
    <text evidence="1">The sequence shown here is derived from an EMBL/GenBank/DDBJ whole genome shotgun (WGS) entry which is preliminary data.</text>
</comment>
<accession>A0A7W7MCV3</accession>